<protein>
    <submittedName>
        <fullName evidence="1">Uncharacterized protein</fullName>
    </submittedName>
</protein>
<accession>A0A5B0S5C0</accession>
<evidence type="ECO:0000313" key="1">
    <source>
        <dbReference type="EMBL" id="KAA1132323.1"/>
    </source>
</evidence>
<dbReference type="Proteomes" id="UP000325313">
    <property type="component" value="Unassembled WGS sequence"/>
</dbReference>
<dbReference type="AlphaFoldDB" id="A0A5B0S5C0"/>
<name>A0A5B0S5C0_PUCGR</name>
<organism evidence="1 2">
    <name type="scientific">Puccinia graminis f. sp. tritici</name>
    <dbReference type="NCBI Taxonomy" id="56615"/>
    <lineage>
        <taxon>Eukaryota</taxon>
        <taxon>Fungi</taxon>
        <taxon>Dikarya</taxon>
        <taxon>Basidiomycota</taxon>
        <taxon>Pucciniomycotina</taxon>
        <taxon>Pucciniomycetes</taxon>
        <taxon>Pucciniales</taxon>
        <taxon>Pucciniaceae</taxon>
        <taxon>Puccinia</taxon>
    </lineage>
</organism>
<evidence type="ECO:0000313" key="2">
    <source>
        <dbReference type="Proteomes" id="UP000325313"/>
    </source>
</evidence>
<proteinExistence type="predicted"/>
<gene>
    <name evidence="1" type="ORF">PGTUg99_005431</name>
</gene>
<dbReference type="EMBL" id="VDEP01000083">
    <property type="protein sequence ID" value="KAA1132323.1"/>
    <property type="molecule type" value="Genomic_DNA"/>
</dbReference>
<reference evidence="1 2" key="1">
    <citation type="submission" date="2019-05" db="EMBL/GenBank/DDBJ databases">
        <title>Emergence of the Ug99 lineage of the wheat stem rust pathogen through somatic hybridization.</title>
        <authorList>
            <person name="Li F."/>
            <person name="Upadhyaya N.M."/>
            <person name="Sperschneider J."/>
            <person name="Matny O."/>
            <person name="Nguyen-Phuc H."/>
            <person name="Mago R."/>
            <person name="Raley C."/>
            <person name="Miller M.E."/>
            <person name="Silverstein K.A.T."/>
            <person name="Henningsen E."/>
            <person name="Hirsch C.D."/>
            <person name="Visser B."/>
            <person name="Pretorius Z.A."/>
            <person name="Steffenson B.J."/>
            <person name="Schwessinger B."/>
            <person name="Dodds P.N."/>
            <person name="Figueroa M."/>
        </authorList>
    </citation>
    <scope>NUCLEOTIDE SEQUENCE [LARGE SCALE GENOMIC DNA]</scope>
    <source>
        <strain evidence="1 2">Ug99</strain>
    </source>
</reference>
<sequence length="123" mass="13471">MGVVSLAPFTDNWIVHSNLIANRFFAKDTYYLPAGPVCPSSSNSLCLGQLHHPPSFYPPLLRFHLSSPSSIGRPLLLSKSSSFVVMLHRSKIKTISSLVPSLVMLSARVGFSLSVCPVFFNHV</sequence>
<comment type="caution">
    <text evidence="1">The sequence shown here is derived from an EMBL/GenBank/DDBJ whole genome shotgun (WGS) entry which is preliminary data.</text>
</comment>